<organism evidence="1 2">
    <name type="scientific">Priestia megaterium</name>
    <name type="common">Bacillus megaterium</name>
    <dbReference type="NCBI Taxonomy" id="1404"/>
    <lineage>
        <taxon>Bacteria</taxon>
        <taxon>Bacillati</taxon>
        <taxon>Bacillota</taxon>
        <taxon>Bacilli</taxon>
        <taxon>Bacillales</taxon>
        <taxon>Bacillaceae</taxon>
        <taxon>Priestia</taxon>
    </lineage>
</organism>
<dbReference type="EMBL" id="CP045273">
    <property type="protein sequence ID" value="QJX79899.1"/>
    <property type="molecule type" value="Genomic_DNA"/>
</dbReference>
<geneLocation type="plasmid" evidence="2">
    <name>pfdu301a</name>
</geneLocation>
<dbReference type="Proteomes" id="UP000501076">
    <property type="component" value="Plasmid pFDU301A"/>
</dbReference>
<dbReference type="RefSeq" id="WP_171777881.1">
    <property type="nucleotide sequence ID" value="NZ_CP045273.1"/>
</dbReference>
<sequence length="123" mass="14662">MQMQTTLEDFMQPEETLRERLKALAYKDQPLHFINDLGQQLKFFYTADGSLDKKKFHYRACISEFDITHHNDLYAFGGTIFTLNLDWLERVYNNFMDGGYNPNYDFQVNMSLPKNRNYVLKNV</sequence>
<keyword evidence="1" id="KW-0614">Plasmid</keyword>
<accession>A0A6M6E411</accession>
<evidence type="ECO:0000313" key="1">
    <source>
        <dbReference type="EMBL" id="QJX79899.1"/>
    </source>
</evidence>
<reference evidence="1 2" key="1">
    <citation type="submission" date="2019-10" db="EMBL/GenBank/DDBJ databases">
        <title>Complete genome sequences for adaption low water activity.</title>
        <authorList>
            <person name="Zhao L."/>
            <person name="Zhong J."/>
        </authorList>
    </citation>
    <scope>NUCLEOTIDE SEQUENCE [LARGE SCALE GENOMIC DNA]</scope>
    <source>
        <strain evidence="1 2">FDU301</strain>
        <plasmid evidence="2">pfdu301a</plasmid>
    </source>
</reference>
<gene>
    <name evidence="1" type="ORF">FDZ14_27750</name>
</gene>
<evidence type="ECO:0000313" key="2">
    <source>
        <dbReference type="Proteomes" id="UP000501076"/>
    </source>
</evidence>
<protein>
    <submittedName>
        <fullName evidence="1">Uncharacterized protein</fullName>
    </submittedName>
</protein>
<dbReference type="AlphaFoldDB" id="A0A6M6E411"/>
<name>A0A6M6E411_PRIMG</name>
<proteinExistence type="predicted"/>